<protein>
    <submittedName>
        <fullName evidence="2">Uncharacterized protein</fullName>
    </submittedName>
</protein>
<sequence length="90" mass="9843">MAAACSAALRWRRAQSSLTKTKSTKKELTEKTITVVTMFMPMPPPPFESDGDDIAPASTPLRSPPAVPVRNPLVYLPRAHHSSPSRHHQG</sequence>
<dbReference type="AlphaFoldDB" id="A0A0A9A8P0"/>
<accession>A0A0A9A8P0</accession>
<reference evidence="2" key="2">
    <citation type="journal article" date="2015" name="Data Brief">
        <title>Shoot transcriptome of the giant reed, Arundo donax.</title>
        <authorList>
            <person name="Barrero R.A."/>
            <person name="Guerrero F.D."/>
            <person name="Moolhuijzen P."/>
            <person name="Goolsby J.A."/>
            <person name="Tidwell J."/>
            <person name="Bellgard S.E."/>
            <person name="Bellgard M.I."/>
        </authorList>
    </citation>
    <scope>NUCLEOTIDE SEQUENCE</scope>
    <source>
        <tissue evidence="2">Shoot tissue taken approximately 20 cm above the soil surface</tissue>
    </source>
</reference>
<evidence type="ECO:0000313" key="2">
    <source>
        <dbReference type="EMBL" id="JAD43412.1"/>
    </source>
</evidence>
<proteinExistence type="predicted"/>
<dbReference type="EMBL" id="GBRH01254483">
    <property type="protein sequence ID" value="JAD43412.1"/>
    <property type="molecule type" value="Transcribed_RNA"/>
</dbReference>
<name>A0A0A9A8P0_ARUDO</name>
<organism evidence="2">
    <name type="scientific">Arundo donax</name>
    <name type="common">Giant reed</name>
    <name type="synonym">Donax arundinaceus</name>
    <dbReference type="NCBI Taxonomy" id="35708"/>
    <lineage>
        <taxon>Eukaryota</taxon>
        <taxon>Viridiplantae</taxon>
        <taxon>Streptophyta</taxon>
        <taxon>Embryophyta</taxon>
        <taxon>Tracheophyta</taxon>
        <taxon>Spermatophyta</taxon>
        <taxon>Magnoliopsida</taxon>
        <taxon>Liliopsida</taxon>
        <taxon>Poales</taxon>
        <taxon>Poaceae</taxon>
        <taxon>PACMAD clade</taxon>
        <taxon>Arundinoideae</taxon>
        <taxon>Arundineae</taxon>
        <taxon>Arundo</taxon>
    </lineage>
</organism>
<evidence type="ECO:0000256" key="1">
    <source>
        <dbReference type="SAM" id="MobiDB-lite"/>
    </source>
</evidence>
<feature type="region of interest" description="Disordered" evidence="1">
    <location>
        <begin position="41"/>
        <end position="69"/>
    </location>
</feature>
<reference evidence="2" key="1">
    <citation type="submission" date="2014-09" db="EMBL/GenBank/DDBJ databases">
        <authorList>
            <person name="Magalhaes I.L.F."/>
            <person name="Oliveira U."/>
            <person name="Santos F.R."/>
            <person name="Vidigal T.H.D.A."/>
            <person name="Brescovit A.D."/>
            <person name="Santos A.J."/>
        </authorList>
    </citation>
    <scope>NUCLEOTIDE SEQUENCE</scope>
    <source>
        <tissue evidence="2">Shoot tissue taken approximately 20 cm above the soil surface</tissue>
    </source>
</reference>